<keyword evidence="1" id="KW-0472">Membrane</keyword>
<protein>
    <recommendedName>
        <fullName evidence="2">DUF6534 domain-containing protein</fullName>
    </recommendedName>
</protein>
<organism evidence="3 4">
    <name type="scientific">Collybia nuda</name>
    <dbReference type="NCBI Taxonomy" id="64659"/>
    <lineage>
        <taxon>Eukaryota</taxon>
        <taxon>Fungi</taxon>
        <taxon>Dikarya</taxon>
        <taxon>Basidiomycota</taxon>
        <taxon>Agaricomycotina</taxon>
        <taxon>Agaricomycetes</taxon>
        <taxon>Agaricomycetidae</taxon>
        <taxon>Agaricales</taxon>
        <taxon>Tricholomatineae</taxon>
        <taxon>Clitocybaceae</taxon>
        <taxon>Collybia</taxon>
    </lineage>
</organism>
<evidence type="ECO:0000259" key="2">
    <source>
        <dbReference type="Pfam" id="PF20152"/>
    </source>
</evidence>
<keyword evidence="1" id="KW-0812">Transmembrane</keyword>
<feature type="transmembrane region" description="Helical" evidence="1">
    <location>
        <begin position="16"/>
        <end position="43"/>
    </location>
</feature>
<evidence type="ECO:0000313" key="4">
    <source>
        <dbReference type="Proteomes" id="UP000807353"/>
    </source>
</evidence>
<dbReference type="EMBL" id="MU150449">
    <property type="protein sequence ID" value="KAF9456176.1"/>
    <property type="molecule type" value="Genomic_DNA"/>
</dbReference>
<sequence length="366" mass="40750">MALPVPPPIITVGVGIYYATCFIGFTVATTLFGISTLQCYLYFRNHPKDTISVKSTVATLWLLDTISTTMVAHALYTYYVLNLGKVISDIFIPWSFAIENGCFLNGRGVFLVRRKISKSVQLLHVSDLERRNKILACGIMSLAISSFGNGLYVTARLLQYGKLSVMTEPKILVPKGFVQGAAAACDIIITLALVFYLKKRKLTNSTLSTEDVLEKLVTYAVYRGILTAITQTAFLTLVNTSYYFLLESALYYVIIQYMTFSLRTYWLPFHQIVGKRAFIRATSLLAIHSSVPVYVNSVVASLNLRKAAAGREGDSIPFPAGGLQFSTTQSQASSGTIRARFDRDRNTDHTANHHMLWVANCYQNMF</sequence>
<evidence type="ECO:0000313" key="3">
    <source>
        <dbReference type="EMBL" id="KAF9456176.1"/>
    </source>
</evidence>
<feature type="transmembrane region" description="Helical" evidence="1">
    <location>
        <begin position="55"/>
        <end position="79"/>
    </location>
</feature>
<dbReference type="Pfam" id="PF20152">
    <property type="entry name" value="DUF6534"/>
    <property type="match status" value="1"/>
</dbReference>
<dbReference type="Proteomes" id="UP000807353">
    <property type="component" value="Unassembled WGS sequence"/>
</dbReference>
<dbReference type="AlphaFoldDB" id="A0A9P5XUY4"/>
<reference evidence="3" key="1">
    <citation type="submission" date="2020-11" db="EMBL/GenBank/DDBJ databases">
        <authorList>
            <consortium name="DOE Joint Genome Institute"/>
            <person name="Ahrendt S."/>
            <person name="Riley R."/>
            <person name="Andreopoulos W."/>
            <person name="Labutti K."/>
            <person name="Pangilinan J."/>
            <person name="Ruiz-Duenas F.J."/>
            <person name="Barrasa J.M."/>
            <person name="Sanchez-Garcia M."/>
            <person name="Camarero S."/>
            <person name="Miyauchi S."/>
            <person name="Serrano A."/>
            <person name="Linde D."/>
            <person name="Babiker R."/>
            <person name="Drula E."/>
            <person name="Ayuso-Fernandez I."/>
            <person name="Pacheco R."/>
            <person name="Padilla G."/>
            <person name="Ferreira P."/>
            <person name="Barriuso J."/>
            <person name="Kellner H."/>
            <person name="Castanera R."/>
            <person name="Alfaro M."/>
            <person name="Ramirez L."/>
            <person name="Pisabarro A.G."/>
            <person name="Kuo A."/>
            <person name="Tritt A."/>
            <person name="Lipzen A."/>
            <person name="He G."/>
            <person name="Yan M."/>
            <person name="Ng V."/>
            <person name="Cullen D."/>
            <person name="Martin F."/>
            <person name="Rosso M.-N."/>
            <person name="Henrissat B."/>
            <person name="Hibbett D."/>
            <person name="Martinez A.T."/>
            <person name="Grigoriev I.V."/>
        </authorList>
    </citation>
    <scope>NUCLEOTIDE SEQUENCE</scope>
    <source>
        <strain evidence="3">CBS 247.69</strain>
    </source>
</reference>
<dbReference type="OrthoDB" id="3066090at2759"/>
<feature type="domain" description="DUF6534" evidence="2">
    <location>
        <begin position="182"/>
        <end position="306"/>
    </location>
</feature>
<feature type="transmembrane region" description="Helical" evidence="1">
    <location>
        <begin position="134"/>
        <end position="157"/>
    </location>
</feature>
<feature type="transmembrane region" description="Helical" evidence="1">
    <location>
        <begin position="177"/>
        <end position="196"/>
    </location>
</feature>
<keyword evidence="1" id="KW-1133">Transmembrane helix</keyword>
<name>A0A9P5XUY4_9AGAR</name>
<dbReference type="PANTHER" id="PTHR40465:SF1">
    <property type="entry name" value="DUF6534 DOMAIN-CONTAINING PROTEIN"/>
    <property type="match status" value="1"/>
</dbReference>
<evidence type="ECO:0000256" key="1">
    <source>
        <dbReference type="SAM" id="Phobius"/>
    </source>
</evidence>
<dbReference type="InterPro" id="IPR045339">
    <property type="entry name" value="DUF6534"/>
</dbReference>
<dbReference type="PANTHER" id="PTHR40465">
    <property type="entry name" value="CHROMOSOME 1, WHOLE GENOME SHOTGUN SEQUENCE"/>
    <property type="match status" value="1"/>
</dbReference>
<comment type="caution">
    <text evidence="3">The sequence shown here is derived from an EMBL/GenBank/DDBJ whole genome shotgun (WGS) entry which is preliminary data.</text>
</comment>
<accession>A0A9P5XUY4</accession>
<proteinExistence type="predicted"/>
<gene>
    <name evidence="3" type="ORF">BDZ94DRAFT_1315387</name>
</gene>
<feature type="transmembrane region" description="Helical" evidence="1">
    <location>
        <begin position="91"/>
        <end position="113"/>
    </location>
</feature>
<keyword evidence="4" id="KW-1185">Reference proteome</keyword>